<dbReference type="Proteomes" id="UP000003781">
    <property type="component" value="Unassembled WGS sequence"/>
</dbReference>
<keyword evidence="2" id="KW-1185">Reference proteome</keyword>
<proteinExistence type="predicted"/>
<reference evidence="1 2" key="1">
    <citation type="submission" date="2007-03" db="EMBL/GenBank/DDBJ databases">
        <authorList>
            <person name="Stal L."/>
            <person name="Ferriera S."/>
            <person name="Johnson J."/>
            <person name="Kravitz S."/>
            <person name="Beeson K."/>
            <person name="Sutton G."/>
            <person name="Rogers Y.-H."/>
            <person name="Friedman R."/>
            <person name="Frazier M."/>
            <person name="Venter J.C."/>
        </authorList>
    </citation>
    <scope>NUCLEOTIDE SEQUENCE [LARGE SCALE GENOMIC DNA]</scope>
    <source>
        <strain evidence="1 2">CCY0110</strain>
    </source>
</reference>
<organism evidence="1 2">
    <name type="scientific">Crocosphaera chwakensis CCY0110</name>
    <dbReference type="NCBI Taxonomy" id="391612"/>
    <lineage>
        <taxon>Bacteria</taxon>
        <taxon>Bacillati</taxon>
        <taxon>Cyanobacteriota</taxon>
        <taxon>Cyanophyceae</taxon>
        <taxon>Oscillatoriophycideae</taxon>
        <taxon>Chroococcales</taxon>
        <taxon>Aphanothecaceae</taxon>
        <taxon>Crocosphaera</taxon>
        <taxon>Crocosphaera chwakensis</taxon>
    </lineage>
</organism>
<evidence type="ECO:0000313" key="2">
    <source>
        <dbReference type="Proteomes" id="UP000003781"/>
    </source>
</evidence>
<sequence length="42" mass="4803">MLFPFTPLITLLICLSTAAIRIESFAVEVIASLYIMCRSYYK</sequence>
<comment type="caution">
    <text evidence="1">The sequence shown here is derived from an EMBL/GenBank/DDBJ whole genome shotgun (WGS) entry which is preliminary data.</text>
</comment>
<accession>A3IJD8</accession>
<gene>
    <name evidence="1" type="ORF">CY0110_19032</name>
</gene>
<dbReference type="EMBL" id="AAXW01000002">
    <property type="protein sequence ID" value="EAZ93920.1"/>
    <property type="molecule type" value="Genomic_DNA"/>
</dbReference>
<name>A3IJD8_9CHRO</name>
<evidence type="ECO:0000313" key="1">
    <source>
        <dbReference type="EMBL" id="EAZ93920.1"/>
    </source>
</evidence>
<dbReference type="AlphaFoldDB" id="A3IJD8"/>
<protein>
    <submittedName>
        <fullName evidence="1">Uncharacterized protein</fullName>
    </submittedName>
</protein>